<evidence type="ECO:0000256" key="1">
    <source>
        <dbReference type="SAM" id="MobiDB-lite"/>
    </source>
</evidence>
<name>A0AAW9H441_9GAMM</name>
<dbReference type="Proteomes" id="UP001269968">
    <property type="component" value="Unassembled WGS sequence"/>
</dbReference>
<gene>
    <name evidence="2" type="ORF">SOV92_06855</name>
</gene>
<dbReference type="RefSeq" id="WP_257982500.1">
    <property type="nucleotide sequence ID" value="NZ_CAKLIH010000009.1"/>
</dbReference>
<accession>A0AAW9H441</accession>
<dbReference type="EMBL" id="JAXHOZ010000028">
    <property type="protein sequence ID" value="MDY4377556.1"/>
    <property type="molecule type" value="Genomic_DNA"/>
</dbReference>
<evidence type="ECO:0000313" key="3">
    <source>
        <dbReference type="Proteomes" id="UP001269968"/>
    </source>
</evidence>
<protein>
    <submittedName>
        <fullName evidence="2">Uncharacterized protein</fullName>
    </submittedName>
</protein>
<organism evidence="2 3">
    <name type="scientific">Pectobacterium brasiliense</name>
    <dbReference type="NCBI Taxonomy" id="180957"/>
    <lineage>
        <taxon>Bacteria</taxon>
        <taxon>Pseudomonadati</taxon>
        <taxon>Pseudomonadota</taxon>
        <taxon>Gammaproteobacteria</taxon>
        <taxon>Enterobacterales</taxon>
        <taxon>Pectobacteriaceae</taxon>
        <taxon>Pectobacterium</taxon>
    </lineage>
</organism>
<reference evidence="2" key="1">
    <citation type="submission" date="2023-11" db="EMBL/GenBank/DDBJ databases">
        <title>Comparative genomics revealed phylogeny of phytopathogenic Pectobacterium aroidearum based on whole-genome sequencing and function of putative horizontal acquire islands in P. aroidearum PccS1.</title>
        <authorList>
            <person name="Fan J."/>
            <person name="Yang L."/>
        </authorList>
    </citation>
    <scope>NUCLEOTIDE SEQUENCE</scope>
    <source>
        <strain evidence="2">NJAU140</strain>
    </source>
</reference>
<dbReference type="AlphaFoldDB" id="A0AAW9H441"/>
<feature type="compositionally biased region" description="Basic and acidic residues" evidence="1">
    <location>
        <begin position="1"/>
        <end position="23"/>
    </location>
</feature>
<proteinExistence type="predicted"/>
<sequence>MADKEMPEREKRGEEREWQEKPARMTVPVDELKTANQAFFR</sequence>
<feature type="region of interest" description="Disordered" evidence="1">
    <location>
        <begin position="1"/>
        <end position="41"/>
    </location>
</feature>
<evidence type="ECO:0000313" key="2">
    <source>
        <dbReference type="EMBL" id="MDY4377556.1"/>
    </source>
</evidence>
<comment type="caution">
    <text evidence="2">The sequence shown here is derived from an EMBL/GenBank/DDBJ whole genome shotgun (WGS) entry which is preliminary data.</text>
</comment>